<dbReference type="InterPro" id="IPR031941">
    <property type="entry name" value="DUF4773"/>
</dbReference>
<dbReference type="PANTHER" id="PTHR36299">
    <property type="entry name" value="AGAP008005-PA"/>
    <property type="match status" value="1"/>
</dbReference>
<keyword evidence="1" id="KW-0812">Transmembrane</keyword>
<accession>A0A3S0ZZE9</accession>
<feature type="transmembrane region" description="Helical" evidence="1">
    <location>
        <begin position="26"/>
        <end position="44"/>
    </location>
</feature>
<name>A0A3S0ZZE9_ELYCH</name>
<gene>
    <name evidence="3" type="ORF">EGW08_001745</name>
</gene>
<protein>
    <recommendedName>
        <fullName evidence="2">DUF4773 domain-containing protein</fullName>
    </recommendedName>
</protein>
<dbReference type="Pfam" id="PF15998">
    <property type="entry name" value="DUF4773"/>
    <property type="match status" value="1"/>
</dbReference>
<sequence>MATDDRAGQNLTMASIRRLVLRKRRCFLLIFCMLLMLMLAYSWFPDPIVQTSSPKKDPVVPQYVKLTVAPVQPKFVVLEQPGPVPNSNINFDKDESLEIKPNMKEEQSGKPQESASAIRAAVPQLLEKPPVIQDIKLYKNETENIDSVKNKTLSQLGVMGEKDSEKKIPKIIYVKSKWHLDVSFDDIGNIMKDTAFLNKLKPLNLNGPMLMSTRNKTSNFSLSMPLKMGYCDCWERYCFCCVQLANERLHLNNKTCANVTFMSKSHELGISFTIDNKQVYSGSISANTPPLLCMGSIPSVSDMCLHFFNMTYKVDRHGLHKSQLLGCTDISLNIYNKTISVFPVDCFQIPGDPNHHKKEDNIILPNFVP</sequence>
<evidence type="ECO:0000313" key="4">
    <source>
        <dbReference type="Proteomes" id="UP000271974"/>
    </source>
</evidence>
<reference evidence="3 4" key="1">
    <citation type="submission" date="2019-01" db="EMBL/GenBank/DDBJ databases">
        <title>A draft genome assembly of the solar-powered sea slug Elysia chlorotica.</title>
        <authorList>
            <person name="Cai H."/>
            <person name="Li Q."/>
            <person name="Fang X."/>
            <person name="Li J."/>
            <person name="Curtis N.E."/>
            <person name="Altenburger A."/>
            <person name="Shibata T."/>
            <person name="Feng M."/>
            <person name="Maeda T."/>
            <person name="Schwartz J.A."/>
            <person name="Shigenobu S."/>
            <person name="Lundholm N."/>
            <person name="Nishiyama T."/>
            <person name="Yang H."/>
            <person name="Hasebe M."/>
            <person name="Li S."/>
            <person name="Pierce S.K."/>
            <person name="Wang J."/>
        </authorList>
    </citation>
    <scope>NUCLEOTIDE SEQUENCE [LARGE SCALE GENOMIC DNA]</scope>
    <source>
        <strain evidence="3">EC2010</strain>
        <tissue evidence="3">Whole organism of an adult</tissue>
    </source>
</reference>
<dbReference type="AlphaFoldDB" id="A0A3S0ZZE9"/>
<organism evidence="3 4">
    <name type="scientific">Elysia chlorotica</name>
    <name type="common">Eastern emerald elysia</name>
    <name type="synonym">Sea slug</name>
    <dbReference type="NCBI Taxonomy" id="188477"/>
    <lineage>
        <taxon>Eukaryota</taxon>
        <taxon>Metazoa</taxon>
        <taxon>Spiralia</taxon>
        <taxon>Lophotrochozoa</taxon>
        <taxon>Mollusca</taxon>
        <taxon>Gastropoda</taxon>
        <taxon>Heterobranchia</taxon>
        <taxon>Euthyneura</taxon>
        <taxon>Panpulmonata</taxon>
        <taxon>Sacoglossa</taxon>
        <taxon>Placobranchoidea</taxon>
        <taxon>Plakobranchidae</taxon>
        <taxon>Elysia</taxon>
    </lineage>
</organism>
<dbReference type="OrthoDB" id="5952164at2759"/>
<dbReference type="Proteomes" id="UP000271974">
    <property type="component" value="Unassembled WGS sequence"/>
</dbReference>
<evidence type="ECO:0000259" key="2">
    <source>
        <dbReference type="Pfam" id="PF15998"/>
    </source>
</evidence>
<proteinExistence type="predicted"/>
<evidence type="ECO:0000256" key="1">
    <source>
        <dbReference type="SAM" id="Phobius"/>
    </source>
</evidence>
<keyword evidence="1" id="KW-1133">Transmembrane helix</keyword>
<keyword evidence="1" id="KW-0472">Membrane</keyword>
<evidence type="ECO:0000313" key="3">
    <source>
        <dbReference type="EMBL" id="RUS90477.1"/>
    </source>
</evidence>
<dbReference type="EMBL" id="RQTK01000031">
    <property type="protein sequence ID" value="RUS90477.1"/>
    <property type="molecule type" value="Genomic_DNA"/>
</dbReference>
<comment type="caution">
    <text evidence="3">The sequence shown here is derived from an EMBL/GenBank/DDBJ whole genome shotgun (WGS) entry which is preliminary data.</text>
</comment>
<dbReference type="PANTHER" id="PTHR36299:SF1">
    <property type="entry name" value="DUF4773 DOMAIN-CONTAINING PROTEIN"/>
    <property type="match status" value="1"/>
</dbReference>
<feature type="domain" description="DUF4773" evidence="2">
    <location>
        <begin position="230"/>
        <end position="349"/>
    </location>
</feature>
<keyword evidence="4" id="KW-1185">Reference proteome</keyword>